<feature type="transmembrane region" description="Helical" evidence="6">
    <location>
        <begin position="49"/>
        <end position="70"/>
    </location>
</feature>
<feature type="transmembrane region" description="Helical" evidence="6">
    <location>
        <begin position="461"/>
        <end position="485"/>
    </location>
</feature>
<reference evidence="7 8" key="1">
    <citation type="submission" date="2018-09" db="EMBL/GenBank/DDBJ databases">
        <title>Genomic Encyclopedia of Archaeal and Bacterial Type Strains, Phase II (KMG-II): from individual species to whole genera.</title>
        <authorList>
            <person name="Goeker M."/>
        </authorList>
    </citation>
    <scope>NUCLEOTIDE SEQUENCE [LARGE SCALE GENOMIC DNA]</scope>
    <source>
        <strain evidence="7 8">DSM 21950</strain>
    </source>
</reference>
<feature type="transmembrane region" description="Helical" evidence="6">
    <location>
        <begin position="318"/>
        <end position="336"/>
    </location>
</feature>
<sequence length="500" mass="56565">MYHYQIYNCTLGIIRQQTIKGSFVSYIGAILGFINTGILYPSFFATDQIGLIAWLGAITTVAAQFSTLGFNNVTARLFPYFRNENVNHNGYLFILFWAGMAGFAMSLIAYFILQPIAIETYQDESPMYLNYLIYLIPLVFFTLFYNLFEGYNRVMYDAVSGTFFRDIVFKVLNLIFLILFTVKVIDFSQFILLYVLAYCSPTVFLFILLWVRGQISFASNLKFVTPELRKSMASVSLFGILNGLSDKLANQIDRIMIEGFIGLGPTGIFATMTNFGTLVSMPSRSLKKIASTVIAEAWKKNDLKTIAQIYSQSGLHQFMVGCLLFIGIWINIDNVFEIVSHRFIDGKYVVFFIGIGHVIQMASGVSGVVIQSSPYYKMQAVFMTLYGLLVIITNLIMIPIWGITGAAIASVTATLFFNLSKYLFLLNKYKFQPFNYRYLMVILVAATAYYAGTLLPKMDWFVFDIAIRSSIVGGVYLLLSFAFKISADFNQFVKKYIKLG</sequence>
<feature type="transmembrane region" description="Helical" evidence="6">
    <location>
        <begin position="348"/>
        <end position="370"/>
    </location>
</feature>
<feature type="transmembrane region" description="Helical" evidence="6">
    <location>
        <begin position="191"/>
        <end position="211"/>
    </location>
</feature>
<feature type="transmembrane region" description="Helical" evidence="6">
    <location>
        <begin position="382"/>
        <end position="401"/>
    </location>
</feature>
<dbReference type="InterPro" id="IPR050833">
    <property type="entry name" value="Poly_Biosynth_Transport"/>
</dbReference>
<evidence type="ECO:0000313" key="7">
    <source>
        <dbReference type="EMBL" id="RKE03232.1"/>
    </source>
</evidence>
<feature type="transmembrane region" description="Helical" evidence="6">
    <location>
        <begin position="128"/>
        <end position="147"/>
    </location>
</feature>
<comment type="caution">
    <text evidence="7">The sequence shown here is derived from an EMBL/GenBank/DDBJ whole genome shotgun (WGS) entry which is preliminary data.</text>
</comment>
<evidence type="ECO:0000256" key="6">
    <source>
        <dbReference type="SAM" id="Phobius"/>
    </source>
</evidence>
<keyword evidence="2" id="KW-1003">Cell membrane</keyword>
<evidence type="ECO:0000256" key="1">
    <source>
        <dbReference type="ARBA" id="ARBA00004651"/>
    </source>
</evidence>
<evidence type="ECO:0000256" key="5">
    <source>
        <dbReference type="ARBA" id="ARBA00023136"/>
    </source>
</evidence>
<name>A0A419X6A2_9BACT</name>
<dbReference type="PANTHER" id="PTHR30250:SF11">
    <property type="entry name" value="O-ANTIGEN TRANSPORTER-RELATED"/>
    <property type="match status" value="1"/>
</dbReference>
<feature type="transmembrane region" description="Helical" evidence="6">
    <location>
        <begin position="23"/>
        <end position="43"/>
    </location>
</feature>
<feature type="transmembrane region" description="Helical" evidence="6">
    <location>
        <begin position="438"/>
        <end position="455"/>
    </location>
</feature>
<accession>A0A419X6A2</accession>
<keyword evidence="4 6" id="KW-1133">Transmembrane helix</keyword>
<dbReference type="OrthoDB" id="88014at2"/>
<organism evidence="7 8">
    <name type="scientific">Marinifilum flexuosum</name>
    <dbReference type="NCBI Taxonomy" id="1117708"/>
    <lineage>
        <taxon>Bacteria</taxon>
        <taxon>Pseudomonadati</taxon>
        <taxon>Bacteroidota</taxon>
        <taxon>Bacteroidia</taxon>
        <taxon>Marinilabiliales</taxon>
        <taxon>Marinifilaceae</taxon>
    </lineage>
</organism>
<keyword evidence="5 6" id="KW-0472">Membrane</keyword>
<dbReference type="InterPro" id="IPR002797">
    <property type="entry name" value="Polysacc_synth"/>
</dbReference>
<evidence type="ECO:0000256" key="3">
    <source>
        <dbReference type="ARBA" id="ARBA00022692"/>
    </source>
</evidence>
<comment type="subcellular location">
    <subcellularLocation>
        <location evidence="1">Cell membrane</location>
        <topology evidence="1">Multi-pass membrane protein</topology>
    </subcellularLocation>
</comment>
<feature type="transmembrane region" description="Helical" evidence="6">
    <location>
        <begin position="167"/>
        <end position="185"/>
    </location>
</feature>
<keyword evidence="3 6" id="KW-0812">Transmembrane</keyword>
<evidence type="ECO:0000256" key="4">
    <source>
        <dbReference type="ARBA" id="ARBA00022989"/>
    </source>
</evidence>
<dbReference type="PANTHER" id="PTHR30250">
    <property type="entry name" value="PST FAMILY PREDICTED COLANIC ACID TRANSPORTER"/>
    <property type="match status" value="1"/>
</dbReference>
<dbReference type="AlphaFoldDB" id="A0A419X6A2"/>
<dbReference type="Proteomes" id="UP000284531">
    <property type="component" value="Unassembled WGS sequence"/>
</dbReference>
<proteinExistence type="predicted"/>
<feature type="transmembrane region" description="Helical" evidence="6">
    <location>
        <begin position="91"/>
        <end position="113"/>
    </location>
</feature>
<dbReference type="EMBL" id="RAPQ01000008">
    <property type="protein sequence ID" value="RKE03232.1"/>
    <property type="molecule type" value="Genomic_DNA"/>
</dbReference>
<evidence type="ECO:0000313" key="8">
    <source>
        <dbReference type="Proteomes" id="UP000284531"/>
    </source>
</evidence>
<keyword evidence="8" id="KW-1185">Reference proteome</keyword>
<evidence type="ECO:0000256" key="2">
    <source>
        <dbReference type="ARBA" id="ARBA00022475"/>
    </source>
</evidence>
<dbReference type="GO" id="GO:0005886">
    <property type="term" value="C:plasma membrane"/>
    <property type="evidence" value="ECO:0007669"/>
    <property type="project" value="UniProtKB-SubCell"/>
</dbReference>
<protein>
    <submittedName>
        <fullName evidence="7">O-antigen/teichoic acid export membrane protein</fullName>
    </submittedName>
</protein>
<dbReference type="Pfam" id="PF01943">
    <property type="entry name" value="Polysacc_synt"/>
    <property type="match status" value="1"/>
</dbReference>
<gene>
    <name evidence="7" type="ORF">BXY64_0224</name>
</gene>